<evidence type="ECO:0000313" key="2">
    <source>
        <dbReference type="EMBL" id="VDL67487.1"/>
    </source>
</evidence>
<dbReference type="AlphaFoldDB" id="A0A0N4XMZ6"/>
<gene>
    <name evidence="2" type="ORF">NBR_LOCUS3898</name>
</gene>
<dbReference type="Proteomes" id="UP000271162">
    <property type="component" value="Unassembled WGS sequence"/>
</dbReference>
<dbReference type="EMBL" id="UYSL01006448">
    <property type="protein sequence ID" value="VDL67487.1"/>
    <property type="molecule type" value="Genomic_DNA"/>
</dbReference>
<dbReference type="WBParaSite" id="NBR_0000389801-mRNA-1">
    <property type="protein sequence ID" value="NBR_0000389801-mRNA-1"/>
    <property type="gene ID" value="NBR_0000389801"/>
</dbReference>
<evidence type="ECO:0000313" key="4">
    <source>
        <dbReference type="WBParaSite" id="NBR_0000389801-mRNA-1"/>
    </source>
</evidence>
<feature type="compositionally biased region" description="Basic and acidic residues" evidence="1">
    <location>
        <begin position="27"/>
        <end position="43"/>
    </location>
</feature>
<reference evidence="2 3" key="2">
    <citation type="submission" date="2018-11" db="EMBL/GenBank/DDBJ databases">
        <authorList>
            <consortium name="Pathogen Informatics"/>
        </authorList>
    </citation>
    <scope>NUCLEOTIDE SEQUENCE [LARGE SCALE GENOMIC DNA]</scope>
</reference>
<evidence type="ECO:0000313" key="3">
    <source>
        <dbReference type="Proteomes" id="UP000271162"/>
    </source>
</evidence>
<protein>
    <submittedName>
        <fullName evidence="4">DUF5681 domain-containing protein</fullName>
    </submittedName>
</protein>
<name>A0A0N4XMZ6_NIPBR</name>
<accession>A0A0N4XMZ6</accession>
<evidence type="ECO:0000256" key="1">
    <source>
        <dbReference type="SAM" id="MobiDB-lite"/>
    </source>
</evidence>
<feature type="compositionally biased region" description="Basic and acidic residues" evidence="1">
    <location>
        <begin position="50"/>
        <end position="61"/>
    </location>
</feature>
<sequence length="61" mass="6946">MRWRVRLVVRVPSGGGQESNPSGKHKFKDERGRGCAASMERRGRSGVLSRRTDNGHTRIRR</sequence>
<keyword evidence="3" id="KW-1185">Reference proteome</keyword>
<feature type="region of interest" description="Disordered" evidence="1">
    <location>
        <begin position="12"/>
        <end position="61"/>
    </location>
</feature>
<reference evidence="4" key="1">
    <citation type="submission" date="2017-02" db="UniProtKB">
        <authorList>
            <consortium name="WormBaseParasite"/>
        </authorList>
    </citation>
    <scope>IDENTIFICATION</scope>
</reference>
<organism evidence="4">
    <name type="scientific">Nippostrongylus brasiliensis</name>
    <name type="common">Rat hookworm</name>
    <dbReference type="NCBI Taxonomy" id="27835"/>
    <lineage>
        <taxon>Eukaryota</taxon>
        <taxon>Metazoa</taxon>
        <taxon>Ecdysozoa</taxon>
        <taxon>Nematoda</taxon>
        <taxon>Chromadorea</taxon>
        <taxon>Rhabditida</taxon>
        <taxon>Rhabditina</taxon>
        <taxon>Rhabditomorpha</taxon>
        <taxon>Strongyloidea</taxon>
        <taxon>Heligmosomidae</taxon>
        <taxon>Nippostrongylus</taxon>
    </lineage>
</organism>
<proteinExistence type="predicted"/>